<dbReference type="AlphaFoldDB" id="A0A914DVN3"/>
<evidence type="ECO:0000313" key="4">
    <source>
        <dbReference type="WBParaSite" id="ACRNAN_scaffold4368.g18379.t1"/>
    </source>
</evidence>
<dbReference type="InterPro" id="IPR008974">
    <property type="entry name" value="TRAF-like"/>
</dbReference>
<dbReference type="Gene3D" id="2.60.210.10">
    <property type="entry name" value="Apoptosis, Tumor Necrosis Factor Receptor Associated Protein 2, Chain A"/>
    <property type="match status" value="1"/>
</dbReference>
<name>A0A914DVN3_9BILA</name>
<feature type="coiled-coil region" evidence="1">
    <location>
        <begin position="162"/>
        <end position="217"/>
    </location>
</feature>
<dbReference type="SUPFAM" id="SSF49599">
    <property type="entry name" value="TRAF domain-like"/>
    <property type="match status" value="1"/>
</dbReference>
<dbReference type="WBParaSite" id="ACRNAN_scaffold4368.g18379.t1">
    <property type="protein sequence ID" value="ACRNAN_scaffold4368.g18379.t1"/>
    <property type="gene ID" value="ACRNAN_scaffold4368.g18379"/>
</dbReference>
<reference evidence="4" key="1">
    <citation type="submission" date="2022-11" db="UniProtKB">
        <authorList>
            <consortium name="WormBaseParasite"/>
        </authorList>
    </citation>
    <scope>IDENTIFICATION</scope>
</reference>
<evidence type="ECO:0000313" key="3">
    <source>
        <dbReference type="Proteomes" id="UP000887540"/>
    </source>
</evidence>
<protein>
    <submittedName>
        <fullName evidence="4">MATH domain-containing protein</fullName>
    </submittedName>
</protein>
<evidence type="ECO:0000259" key="2">
    <source>
        <dbReference type="Pfam" id="PF00917"/>
    </source>
</evidence>
<evidence type="ECO:0000256" key="1">
    <source>
        <dbReference type="SAM" id="Coils"/>
    </source>
</evidence>
<keyword evidence="3" id="KW-1185">Reference proteome</keyword>
<sequence length="502" mass="58279">MNTHWNPKEEKVYGPTERFQGFLWNIILEYERSQRTDDKSMFGIYVCCNREHDEEKNWSCVASIRARLISPYGTPEKRPNSEMVFYGLDESYKKLVGTIHKGGIAECLFSYEGKRAWGYHICDWATLMEYCKDGKVYVQLEVEILKSNEVQPSLELANMARISQLEKDLQDSESSNLNMEQQIAKLQAEIAKLTCKNQDLLDNAVQLEKSKSELSRLKSFEKAHKWEEELLITKRLRAMAETSKNNLSSEHTSLLVALDNESQQDKMEMEKLKTENLRLQEIINAQKLCIETVDAQLKPKVDYDSEISHLKKVCDENIKLHETRQDEKYKTMVSLMEAQINEERKIKDKLVKDMEFYENLWKKECAHRFRADTRAIEAESALSKTSEALAASHLELSKLQSDYKQLKVDYEQKLVHWETANILKGMDSRINEVVAPSKELGNSICICKGTSIYRENVTNMNAAYFNPSSRDYIIERADTEVFEEDFDVLSRPDLVSDDFLTI</sequence>
<keyword evidence="1" id="KW-0175">Coiled coil</keyword>
<feature type="domain" description="MATH" evidence="2">
    <location>
        <begin position="9"/>
        <end position="85"/>
    </location>
</feature>
<accession>A0A914DVN3</accession>
<dbReference type="InterPro" id="IPR002083">
    <property type="entry name" value="MATH/TRAF_dom"/>
</dbReference>
<dbReference type="Pfam" id="PF00917">
    <property type="entry name" value="MATH"/>
    <property type="match status" value="1"/>
</dbReference>
<dbReference type="Proteomes" id="UP000887540">
    <property type="component" value="Unplaced"/>
</dbReference>
<proteinExistence type="predicted"/>
<dbReference type="CDD" id="cd00121">
    <property type="entry name" value="MATH"/>
    <property type="match status" value="1"/>
</dbReference>
<organism evidence="3 4">
    <name type="scientific">Acrobeloides nanus</name>
    <dbReference type="NCBI Taxonomy" id="290746"/>
    <lineage>
        <taxon>Eukaryota</taxon>
        <taxon>Metazoa</taxon>
        <taxon>Ecdysozoa</taxon>
        <taxon>Nematoda</taxon>
        <taxon>Chromadorea</taxon>
        <taxon>Rhabditida</taxon>
        <taxon>Tylenchina</taxon>
        <taxon>Cephalobomorpha</taxon>
        <taxon>Cephaloboidea</taxon>
        <taxon>Cephalobidae</taxon>
        <taxon>Acrobeloides</taxon>
    </lineage>
</organism>